<dbReference type="AlphaFoldDB" id="A0A852V3S6"/>
<protein>
    <submittedName>
        <fullName evidence="1">Uncharacterized protein</fullName>
    </submittedName>
</protein>
<evidence type="ECO:0000313" key="1">
    <source>
        <dbReference type="EMBL" id="NYF40921.1"/>
    </source>
</evidence>
<gene>
    <name evidence="1" type="ORF">HDA43_003080</name>
</gene>
<evidence type="ECO:0000313" key="2">
    <source>
        <dbReference type="Proteomes" id="UP000576393"/>
    </source>
</evidence>
<dbReference type="Proteomes" id="UP000576393">
    <property type="component" value="Unassembled WGS sequence"/>
</dbReference>
<accession>A0A852V3S6</accession>
<name>A0A852V3S6_9ACTN</name>
<dbReference type="RefSeq" id="WP_179821227.1">
    <property type="nucleotide sequence ID" value="NZ_JACCCO010000001.1"/>
</dbReference>
<proteinExistence type="predicted"/>
<organism evidence="1 2">
    <name type="scientific">Streptosporangium sandarakinum</name>
    <dbReference type="NCBI Taxonomy" id="1260955"/>
    <lineage>
        <taxon>Bacteria</taxon>
        <taxon>Bacillati</taxon>
        <taxon>Actinomycetota</taxon>
        <taxon>Actinomycetes</taxon>
        <taxon>Streptosporangiales</taxon>
        <taxon>Streptosporangiaceae</taxon>
        <taxon>Streptosporangium</taxon>
    </lineage>
</organism>
<reference evidence="1 2" key="1">
    <citation type="submission" date="2020-07" db="EMBL/GenBank/DDBJ databases">
        <title>Sequencing the genomes of 1000 actinobacteria strains.</title>
        <authorList>
            <person name="Klenk H.-P."/>
        </authorList>
    </citation>
    <scope>NUCLEOTIDE SEQUENCE [LARGE SCALE GENOMIC DNA]</scope>
    <source>
        <strain evidence="1 2">DSM 45763</strain>
    </source>
</reference>
<comment type="caution">
    <text evidence="1">The sequence shown here is derived from an EMBL/GenBank/DDBJ whole genome shotgun (WGS) entry which is preliminary data.</text>
</comment>
<sequence>MAGIIKTLLDSRKIERYLVGVVDVEAEWDLFGPERGDVVPRSIALEATYCDHVLIKYELWDDEPPAMGWDESWSGAIHLPSGRMHAISCHSGESDYYEEFELGHPGRQWQFRVHRKLLGHEDFTADIVGFALFKLQFWPSAGAPVLS</sequence>
<keyword evidence="2" id="KW-1185">Reference proteome</keyword>
<dbReference type="EMBL" id="JACCCO010000001">
    <property type="protein sequence ID" value="NYF40921.1"/>
    <property type="molecule type" value="Genomic_DNA"/>
</dbReference>